<accession>A0A0E9PKM5</accession>
<reference evidence="1" key="2">
    <citation type="journal article" date="2015" name="Fish Shellfish Immunol.">
        <title>Early steps in the European eel (Anguilla anguilla)-Vibrio vulnificus interaction in the gills: Role of the RtxA13 toxin.</title>
        <authorList>
            <person name="Callol A."/>
            <person name="Pajuelo D."/>
            <person name="Ebbesson L."/>
            <person name="Teles M."/>
            <person name="MacKenzie S."/>
            <person name="Amaro C."/>
        </authorList>
    </citation>
    <scope>NUCLEOTIDE SEQUENCE</scope>
</reference>
<proteinExistence type="predicted"/>
<organism evidence="1">
    <name type="scientific">Anguilla anguilla</name>
    <name type="common">European freshwater eel</name>
    <name type="synonym">Muraena anguilla</name>
    <dbReference type="NCBI Taxonomy" id="7936"/>
    <lineage>
        <taxon>Eukaryota</taxon>
        <taxon>Metazoa</taxon>
        <taxon>Chordata</taxon>
        <taxon>Craniata</taxon>
        <taxon>Vertebrata</taxon>
        <taxon>Euteleostomi</taxon>
        <taxon>Actinopterygii</taxon>
        <taxon>Neopterygii</taxon>
        <taxon>Teleostei</taxon>
        <taxon>Anguilliformes</taxon>
        <taxon>Anguillidae</taxon>
        <taxon>Anguilla</taxon>
    </lineage>
</organism>
<protein>
    <submittedName>
        <fullName evidence="1">Uncharacterized protein</fullName>
    </submittedName>
</protein>
<dbReference type="AlphaFoldDB" id="A0A0E9PKM5"/>
<dbReference type="EMBL" id="GBXM01103932">
    <property type="protein sequence ID" value="JAH04645.1"/>
    <property type="molecule type" value="Transcribed_RNA"/>
</dbReference>
<sequence length="50" mass="5512">MLHNNGSLPCLWTAFTSHRLKKKNTQKTLIVGSGLSLYTEVLHNVTGKCA</sequence>
<reference evidence="1" key="1">
    <citation type="submission" date="2014-11" db="EMBL/GenBank/DDBJ databases">
        <authorList>
            <person name="Amaro Gonzalez C."/>
        </authorList>
    </citation>
    <scope>NUCLEOTIDE SEQUENCE</scope>
</reference>
<evidence type="ECO:0000313" key="1">
    <source>
        <dbReference type="EMBL" id="JAH04645.1"/>
    </source>
</evidence>
<name>A0A0E9PKM5_ANGAN</name>